<accession>A0A3L6L9J3</accession>
<gene>
    <name evidence="2" type="ORF">DPX39_040014200</name>
</gene>
<dbReference type="PANTHER" id="PTHR46421">
    <property type="entry name" value="PROGRAMMED CELL DEATH PROTEIN 2-LIKE"/>
    <property type="match status" value="1"/>
</dbReference>
<name>A0A3L6L9J3_9TRYP</name>
<sequence length="335" mass="36911">MAKKEVVWLGTPTEADGSELSSPFTSRIGGSAVLFREAPTYSIFNCPKCRSSRWVSLLTQIYAPLDVYDRIVYVLICSSCSEGKGSFCFAVRSQNFNPSYVQSSPAPVVGGGEDEGITFVEDGDWGDDDPKYVDEGPNEVCITNLTCTTMADECKVGSPTQSTDVSSVLVPHGTKVPVEGFCYPCFVLNIFEEPPKPKLCCGTVPDQLLKAQQTYGEDAVETTVVEDEDEPLAEKLLRKYVDRIGRVPSQCVRWGPGQKPLRSSPAPIVIPRCPRCSNERRYELQLTSPIIYFLTKGKEEKDHSLHFGSVLVYTCGGNCDVQPYSLEHCVVEDEV</sequence>
<proteinExistence type="predicted"/>
<protein>
    <submittedName>
        <fullName evidence="2">Programmed cell death protein 2</fullName>
    </submittedName>
</protein>
<evidence type="ECO:0000313" key="2">
    <source>
        <dbReference type="EMBL" id="RHW72935.1"/>
    </source>
</evidence>
<dbReference type="GO" id="GO:0005737">
    <property type="term" value="C:cytoplasm"/>
    <property type="evidence" value="ECO:0007669"/>
    <property type="project" value="InterPro"/>
</dbReference>
<reference evidence="2" key="1">
    <citation type="submission" date="2018-09" db="EMBL/GenBank/DDBJ databases">
        <title>whole genome sequence of T. equiperdum IVM-t1 strain.</title>
        <authorList>
            <person name="Suganuma K."/>
        </authorList>
    </citation>
    <scope>NUCLEOTIDE SEQUENCE [LARGE SCALE GENOMIC DNA]</scope>
    <source>
        <strain evidence="2">IVM-t1</strain>
    </source>
</reference>
<dbReference type="InterPro" id="IPR007320">
    <property type="entry name" value="PDCD2_C"/>
</dbReference>
<comment type="caution">
    <text evidence="2">The sequence shown here is derived from an EMBL/GenBank/DDBJ whole genome shotgun (WGS) entry which is preliminary data.</text>
</comment>
<evidence type="ECO:0000259" key="1">
    <source>
        <dbReference type="Pfam" id="PF04194"/>
    </source>
</evidence>
<dbReference type="AlphaFoldDB" id="A0A3L6L9J3"/>
<dbReference type="PANTHER" id="PTHR46421:SF1">
    <property type="entry name" value="PROGRAMMED CELL DEATH PROTEIN 2-LIKE"/>
    <property type="match status" value="1"/>
</dbReference>
<dbReference type="InterPro" id="IPR052815">
    <property type="entry name" value="PDCD2-like_regulator"/>
</dbReference>
<dbReference type="Pfam" id="PF04194">
    <property type="entry name" value="PDCD2_C"/>
    <property type="match status" value="1"/>
</dbReference>
<dbReference type="Proteomes" id="UP000266743">
    <property type="component" value="Chromosome 4"/>
</dbReference>
<dbReference type="EMBL" id="QSBY01000004">
    <property type="protein sequence ID" value="RHW72935.1"/>
    <property type="molecule type" value="Genomic_DNA"/>
</dbReference>
<organism evidence="2">
    <name type="scientific">Trypanosoma brucei equiperdum</name>
    <dbReference type="NCBI Taxonomy" id="630700"/>
    <lineage>
        <taxon>Eukaryota</taxon>
        <taxon>Discoba</taxon>
        <taxon>Euglenozoa</taxon>
        <taxon>Kinetoplastea</taxon>
        <taxon>Metakinetoplastina</taxon>
        <taxon>Trypanosomatida</taxon>
        <taxon>Trypanosomatidae</taxon>
        <taxon>Trypanosoma</taxon>
    </lineage>
</organism>
<feature type="domain" description="Programmed cell death protein 2 C-terminal" evidence="1">
    <location>
        <begin position="235"/>
        <end position="327"/>
    </location>
</feature>